<evidence type="ECO:0000313" key="3">
    <source>
        <dbReference type="Proteomes" id="UP000734854"/>
    </source>
</evidence>
<comment type="caution">
    <text evidence="2">The sequence shown here is derived from an EMBL/GenBank/DDBJ whole genome shotgun (WGS) entry which is preliminary data.</text>
</comment>
<dbReference type="GO" id="GO:0005737">
    <property type="term" value="C:cytoplasm"/>
    <property type="evidence" value="ECO:0007669"/>
    <property type="project" value="TreeGrafter"/>
</dbReference>
<dbReference type="InterPro" id="IPR004177">
    <property type="entry name" value="DDHD_dom"/>
</dbReference>
<name>A0A8J5HNY8_ZINOF</name>
<dbReference type="AlphaFoldDB" id="A0A8J5HNY8"/>
<reference evidence="2 3" key="1">
    <citation type="submission" date="2020-08" db="EMBL/GenBank/DDBJ databases">
        <title>Plant Genome Project.</title>
        <authorList>
            <person name="Zhang R.-G."/>
        </authorList>
    </citation>
    <scope>NUCLEOTIDE SEQUENCE [LARGE SCALE GENOMIC DNA]</scope>
    <source>
        <tissue evidence="2">Rhizome</tissue>
    </source>
</reference>
<evidence type="ECO:0000259" key="1">
    <source>
        <dbReference type="PROSITE" id="PS51043"/>
    </source>
</evidence>
<dbReference type="EMBL" id="JACMSC010000003">
    <property type="protein sequence ID" value="KAG6529904.1"/>
    <property type="molecule type" value="Genomic_DNA"/>
</dbReference>
<dbReference type="PANTHER" id="PTHR23509">
    <property type="entry name" value="PA-PL1 PHOSPHOLIPASE FAMILY"/>
    <property type="match status" value="1"/>
</dbReference>
<evidence type="ECO:0000313" key="2">
    <source>
        <dbReference type="EMBL" id="KAG6529904.1"/>
    </source>
</evidence>
<proteinExistence type="predicted"/>
<keyword evidence="3" id="KW-1185">Reference proteome</keyword>
<feature type="domain" description="DDHD" evidence="1">
    <location>
        <begin position="14"/>
        <end position="189"/>
    </location>
</feature>
<dbReference type="Pfam" id="PF02862">
    <property type="entry name" value="DDHD"/>
    <property type="match status" value="1"/>
</dbReference>
<dbReference type="PROSITE" id="PS51043">
    <property type="entry name" value="DDHD"/>
    <property type="match status" value="1"/>
</dbReference>
<dbReference type="PANTHER" id="PTHR23509:SF10">
    <property type="entry name" value="LD21067P"/>
    <property type="match status" value="1"/>
</dbReference>
<dbReference type="InterPro" id="IPR058055">
    <property type="entry name" value="PA-PLA1"/>
</dbReference>
<dbReference type="Proteomes" id="UP000734854">
    <property type="component" value="Unassembled WGS sequence"/>
</dbReference>
<organism evidence="2 3">
    <name type="scientific">Zingiber officinale</name>
    <name type="common">Ginger</name>
    <name type="synonym">Amomum zingiber</name>
    <dbReference type="NCBI Taxonomy" id="94328"/>
    <lineage>
        <taxon>Eukaryota</taxon>
        <taxon>Viridiplantae</taxon>
        <taxon>Streptophyta</taxon>
        <taxon>Embryophyta</taxon>
        <taxon>Tracheophyta</taxon>
        <taxon>Spermatophyta</taxon>
        <taxon>Magnoliopsida</taxon>
        <taxon>Liliopsida</taxon>
        <taxon>Zingiberales</taxon>
        <taxon>Zingiberaceae</taxon>
        <taxon>Zingiber</taxon>
    </lineage>
</organism>
<dbReference type="SMART" id="SM01127">
    <property type="entry name" value="DDHD"/>
    <property type="match status" value="1"/>
</dbReference>
<dbReference type="GO" id="GO:0046872">
    <property type="term" value="F:metal ion binding"/>
    <property type="evidence" value="ECO:0007669"/>
    <property type="project" value="InterPro"/>
</dbReference>
<dbReference type="GO" id="GO:0004620">
    <property type="term" value="F:phospholipase activity"/>
    <property type="evidence" value="ECO:0007669"/>
    <property type="project" value="TreeGrafter"/>
</dbReference>
<accession>A0A8J5HNY8</accession>
<protein>
    <recommendedName>
        <fullName evidence="1">DDHD domain-containing protein</fullName>
    </recommendedName>
</protein>
<sequence length="252" mass="28860">MCLQQHSGGGFLRNEFGGPRHFKMQLDHTQLLFKMGSAQLPLVLFETSSMKTSPSSGYPAAPLRRGLNGLVSKEARHRKVDMVKEFAEEVAMHSQIVKNQINSLRVNIVSMFQSQNKDKNKDTLDACKENERSYGSIMMEKLTDTEDGRVDHALQDKTFRHPYLSVMKSHTNYWRDKDTALFILNHLYRDILEEPPLSGEETTNPSVPGSLREPITLFYERDIIAEETPLTFSDSYSIKEFSRKAKKILTSR</sequence>
<gene>
    <name evidence="2" type="ORF">ZIOFF_012121</name>
</gene>